<protein>
    <submittedName>
        <fullName evidence="1">Uncharacterized protein</fullName>
    </submittedName>
</protein>
<evidence type="ECO:0000313" key="2">
    <source>
        <dbReference type="Proteomes" id="UP001341135"/>
    </source>
</evidence>
<accession>A0ABN6ZRW0</accession>
<gene>
    <name evidence="1" type="ORF">PABY_00930</name>
</gene>
<sequence>MEVILEGLRRSRYQEFIDLAKKLAHAAVARVAGKDVLEAISDSDENRQKVYMLFNEIAEHADKSKRLTIVVLDEAQNLLRRLRGFGEEWGYTVWSFVKGLSSIQEQSVYTRFVIVTSDYFFHE</sequence>
<dbReference type="EMBL" id="AP028907">
    <property type="protein sequence ID" value="BES80526.1"/>
    <property type="molecule type" value="Genomic_DNA"/>
</dbReference>
<evidence type="ECO:0000313" key="1">
    <source>
        <dbReference type="EMBL" id="BES80526.1"/>
    </source>
</evidence>
<name>A0ABN6ZRW0_9CREN</name>
<reference evidence="1 2" key="1">
    <citation type="submission" date="2023-09" db="EMBL/GenBank/DDBJ databases">
        <title>Pyrofollis japonicus gen. nov. sp. nov., a novel member of the family Pyrodictiaceae isolated from the Iheya North hydrothermal field.</title>
        <authorList>
            <person name="Miyazaki U."/>
            <person name="Sanari M."/>
            <person name="Tame A."/>
            <person name="Kitajima M."/>
            <person name="Okamoto A."/>
            <person name="Sawayama S."/>
            <person name="Miyazaki J."/>
            <person name="Takai K."/>
            <person name="Nakagawa S."/>
        </authorList>
    </citation>
    <scope>NUCLEOTIDE SEQUENCE [LARGE SCALE GENOMIC DNA]</scope>
    <source>
        <strain evidence="1 2">AV2</strain>
    </source>
</reference>
<dbReference type="Proteomes" id="UP001341135">
    <property type="component" value="Chromosome"/>
</dbReference>
<keyword evidence="2" id="KW-1185">Reference proteome</keyword>
<proteinExistence type="predicted"/>
<organism evidence="1 2">
    <name type="scientific">Pyrodictium abyssi</name>
    <dbReference type="NCBI Taxonomy" id="54256"/>
    <lineage>
        <taxon>Archaea</taxon>
        <taxon>Thermoproteota</taxon>
        <taxon>Thermoprotei</taxon>
        <taxon>Desulfurococcales</taxon>
        <taxon>Pyrodictiaceae</taxon>
        <taxon>Pyrodictium</taxon>
    </lineage>
</organism>